<name>A0A1U7J208_9CYAN</name>
<keyword evidence="3" id="KW-1185">Reference proteome</keyword>
<dbReference type="EMBL" id="MRCG01000014">
    <property type="protein sequence ID" value="OKH46069.1"/>
    <property type="molecule type" value="Genomic_DNA"/>
</dbReference>
<sequence>MTLAVDQISLFPEAEGLYLPPVIQQAMDMGAALVISVSGGKDSDAMLVATVKAYREMGWSGPIFALFCDLGRIEWAGALEHIRSRCDRLGVRLVVVKRPQGGLVDRWRQRFEAIAAKPGGDPNSEKVGNAPLWSSSQNRYCTSHLKEQQADKVLRKIGNAPLWSSSQHRYCTSELKEGQADKALRSHSLVICALGIRKEESSNRAKKPGVWVRPGPTTKALKEPAGMTVAGEREQWAADALSSWLESGRKGRLALNWLPIFRWPLQRVWEELGVSLDELEQRQQLFAEGNYYDALDGFPGHWVYVSGNSRMSCSMCVLASGSDIRNGAILNPLTWLELALLELESGWSFKADLWLASLAELVTRFPLERRRRLLQALYDLNRVRRWHPSYALSLLASLAPAMTMFWSEAFLSFLKD</sequence>
<dbReference type="SUPFAM" id="SSF52402">
    <property type="entry name" value="Adenine nucleotide alpha hydrolases-like"/>
    <property type="match status" value="1"/>
</dbReference>
<proteinExistence type="predicted"/>
<dbReference type="AlphaFoldDB" id="A0A1U7J208"/>
<reference evidence="2 3" key="1">
    <citation type="submission" date="2016-11" db="EMBL/GenBank/DDBJ databases">
        <title>Draft Genome Sequences of Nine Cyanobacterial Strains from Diverse Habitats.</title>
        <authorList>
            <person name="Zhu T."/>
            <person name="Hou S."/>
            <person name="Lu X."/>
            <person name="Hess W.R."/>
        </authorList>
    </citation>
    <scope>NUCLEOTIDE SEQUENCE [LARGE SCALE GENOMIC DNA]</scope>
    <source>
        <strain evidence="2 3">NIES-30</strain>
    </source>
</reference>
<gene>
    <name evidence="2" type="ORF">NIES30_17350</name>
</gene>
<accession>A0A1U7J208</accession>
<evidence type="ECO:0000313" key="3">
    <source>
        <dbReference type="Proteomes" id="UP000185557"/>
    </source>
</evidence>
<protein>
    <recommendedName>
        <fullName evidence="1">Phosphoadenosine phosphosulphate reductase domain-containing protein</fullName>
    </recommendedName>
</protein>
<dbReference type="Proteomes" id="UP000185557">
    <property type="component" value="Unassembled WGS sequence"/>
</dbReference>
<dbReference type="InterPro" id="IPR002500">
    <property type="entry name" value="PAPS_reduct_dom"/>
</dbReference>
<dbReference type="STRING" id="549789.NIES30_17350"/>
<feature type="domain" description="Phosphoadenosine phosphosulphate reductase" evidence="1">
    <location>
        <begin position="148"/>
        <end position="270"/>
    </location>
</feature>
<dbReference type="GO" id="GO:0003824">
    <property type="term" value="F:catalytic activity"/>
    <property type="evidence" value="ECO:0007669"/>
    <property type="project" value="InterPro"/>
</dbReference>
<dbReference type="RefSeq" id="WP_073609701.1">
    <property type="nucleotide sequence ID" value="NZ_MRCG01000014.1"/>
</dbReference>
<organism evidence="2 3">
    <name type="scientific">Phormidium tenue NIES-30</name>
    <dbReference type="NCBI Taxonomy" id="549789"/>
    <lineage>
        <taxon>Bacteria</taxon>
        <taxon>Bacillati</taxon>
        <taxon>Cyanobacteriota</taxon>
        <taxon>Cyanophyceae</taxon>
        <taxon>Oscillatoriophycideae</taxon>
        <taxon>Oscillatoriales</taxon>
        <taxon>Oscillatoriaceae</taxon>
        <taxon>Phormidium</taxon>
    </lineage>
</organism>
<dbReference type="Gene3D" id="3.40.50.620">
    <property type="entry name" value="HUPs"/>
    <property type="match status" value="2"/>
</dbReference>
<evidence type="ECO:0000313" key="2">
    <source>
        <dbReference type="EMBL" id="OKH46069.1"/>
    </source>
</evidence>
<evidence type="ECO:0000259" key="1">
    <source>
        <dbReference type="Pfam" id="PF01507"/>
    </source>
</evidence>
<comment type="caution">
    <text evidence="2">The sequence shown here is derived from an EMBL/GenBank/DDBJ whole genome shotgun (WGS) entry which is preliminary data.</text>
</comment>
<dbReference type="Pfam" id="PF01507">
    <property type="entry name" value="PAPS_reduct"/>
    <property type="match status" value="1"/>
</dbReference>
<dbReference type="InterPro" id="IPR014729">
    <property type="entry name" value="Rossmann-like_a/b/a_fold"/>
</dbReference>
<dbReference type="OrthoDB" id="9774475at2"/>